<evidence type="ECO:0000313" key="2">
    <source>
        <dbReference type="EMBL" id="MBB6053226.1"/>
    </source>
</evidence>
<dbReference type="EMBL" id="JACHGW010000006">
    <property type="protein sequence ID" value="MBB6053226.1"/>
    <property type="molecule type" value="Genomic_DNA"/>
</dbReference>
<proteinExistence type="predicted"/>
<gene>
    <name evidence="2" type="ORF">HNQ39_005060</name>
</gene>
<dbReference type="RefSeq" id="WP_184203326.1">
    <property type="nucleotide sequence ID" value="NZ_JACHGW010000006.1"/>
</dbReference>
<dbReference type="InterPro" id="IPR019734">
    <property type="entry name" value="TPR_rpt"/>
</dbReference>
<dbReference type="Pfam" id="PF13424">
    <property type="entry name" value="TPR_12"/>
    <property type="match status" value="1"/>
</dbReference>
<sequence>MVDLSSLWDFANPALSEQRFREALLRATGDDALILQTQLARTFGLRRDFAKAQELLKTLEPEITAASPEAQVRYFLELGRAHASAAHAAEAQTPETKQTARESYTRAFERAKASQLDYLAVDALHMMAFVDTEPQAQLDWDLKALTYMEQSAQAEAKKWEASLRNNVGYALHQLGRYDDALAQFRLALAAQERTGKPESIRVAHWMIAWTLRAKGELQEALTIQLRLEQECAAAGAPDPYVFEELEHLYRALDQPERAEFYAHLPR</sequence>
<dbReference type="Proteomes" id="UP000520814">
    <property type="component" value="Unassembled WGS sequence"/>
</dbReference>
<accession>A0A7W9SV41</accession>
<dbReference type="PROSITE" id="PS50005">
    <property type="entry name" value="TPR"/>
    <property type="match status" value="1"/>
</dbReference>
<protein>
    <submittedName>
        <fullName evidence="2">Inorganic triphosphatase YgiF</fullName>
    </submittedName>
</protein>
<feature type="repeat" description="TPR" evidence="1">
    <location>
        <begin position="161"/>
        <end position="194"/>
    </location>
</feature>
<name>A0A7W9SV41_ARMRO</name>
<reference evidence="2 3" key="1">
    <citation type="submission" date="2020-08" db="EMBL/GenBank/DDBJ databases">
        <title>Genomic Encyclopedia of Type Strains, Phase IV (KMG-IV): sequencing the most valuable type-strain genomes for metagenomic binning, comparative biology and taxonomic classification.</title>
        <authorList>
            <person name="Goeker M."/>
        </authorList>
    </citation>
    <scope>NUCLEOTIDE SEQUENCE [LARGE SCALE GENOMIC DNA]</scope>
    <source>
        <strain evidence="2 3">DSM 23562</strain>
    </source>
</reference>
<keyword evidence="3" id="KW-1185">Reference proteome</keyword>
<dbReference type="InterPro" id="IPR011990">
    <property type="entry name" value="TPR-like_helical_dom_sf"/>
</dbReference>
<keyword evidence="1" id="KW-0802">TPR repeat</keyword>
<dbReference type="SUPFAM" id="SSF48452">
    <property type="entry name" value="TPR-like"/>
    <property type="match status" value="1"/>
</dbReference>
<organism evidence="2 3">
    <name type="scientific">Armatimonas rosea</name>
    <dbReference type="NCBI Taxonomy" id="685828"/>
    <lineage>
        <taxon>Bacteria</taxon>
        <taxon>Bacillati</taxon>
        <taxon>Armatimonadota</taxon>
        <taxon>Armatimonadia</taxon>
        <taxon>Armatimonadales</taxon>
        <taxon>Armatimonadaceae</taxon>
        <taxon>Armatimonas</taxon>
    </lineage>
</organism>
<dbReference type="AlphaFoldDB" id="A0A7W9SV41"/>
<evidence type="ECO:0000256" key="1">
    <source>
        <dbReference type="PROSITE-ProRule" id="PRU00339"/>
    </source>
</evidence>
<dbReference type="Gene3D" id="1.25.40.10">
    <property type="entry name" value="Tetratricopeptide repeat domain"/>
    <property type="match status" value="1"/>
</dbReference>
<comment type="caution">
    <text evidence="2">The sequence shown here is derived from an EMBL/GenBank/DDBJ whole genome shotgun (WGS) entry which is preliminary data.</text>
</comment>
<evidence type="ECO:0000313" key="3">
    <source>
        <dbReference type="Proteomes" id="UP000520814"/>
    </source>
</evidence>